<protein>
    <submittedName>
        <fullName evidence="1">Uncharacterized protein</fullName>
    </submittedName>
</protein>
<organism evidence="1 2">
    <name type="scientific">Sporosarcina newyorkensis</name>
    <dbReference type="NCBI Taxonomy" id="759851"/>
    <lineage>
        <taxon>Bacteria</taxon>
        <taxon>Bacillati</taxon>
        <taxon>Bacillota</taxon>
        <taxon>Bacilli</taxon>
        <taxon>Bacillales</taxon>
        <taxon>Caryophanaceae</taxon>
        <taxon>Sporosarcina</taxon>
    </lineage>
</organism>
<proteinExistence type="predicted"/>
<dbReference type="AlphaFoldDB" id="A0A1T4YHZ9"/>
<accession>A0A1T4YHZ9</accession>
<reference evidence="2" key="1">
    <citation type="submission" date="2017-02" db="EMBL/GenBank/DDBJ databases">
        <authorList>
            <person name="Varghese N."/>
            <person name="Submissions S."/>
        </authorList>
    </citation>
    <scope>NUCLEOTIDE SEQUENCE [LARGE SCALE GENOMIC DNA]</scope>
    <source>
        <strain evidence="2">DSM 23966</strain>
    </source>
</reference>
<evidence type="ECO:0000313" key="1">
    <source>
        <dbReference type="EMBL" id="SKB01452.1"/>
    </source>
</evidence>
<gene>
    <name evidence="1" type="ORF">SAMN04244570_2727</name>
</gene>
<name>A0A1T4YHZ9_9BACL</name>
<sequence length="79" mass="9297">MSNTVEMKQVRLHQGIDFELEMGDELLYPSYKEGVIGTLEKKHTICYFITHMLFLRRIIFVLLSTENIFCFSSKTFEQG</sequence>
<evidence type="ECO:0000313" key="2">
    <source>
        <dbReference type="Proteomes" id="UP000190042"/>
    </source>
</evidence>
<dbReference type="Proteomes" id="UP000190042">
    <property type="component" value="Unassembled WGS sequence"/>
</dbReference>
<dbReference type="EMBL" id="FUYJ01000005">
    <property type="protein sequence ID" value="SKB01452.1"/>
    <property type="molecule type" value="Genomic_DNA"/>
</dbReference>
<keyword evidence="2" id="KW-1185">Reference proteome</keyword>